<organism evidence="1 2">
    <name type="scientific">Streptomyces noursei</name>
    <name type="common">Streptomyces albulus</name>
    <dbReference type="NCBI Taxonomy" id="1971"/>
    <lineage>
        <taxon>Bacteria</taxon>
        <taxon>Bacillati</taxon>
        <taxon>Actinomycetota</taxon>
        <taxon>Actinomycetes</taxon>
        <taxon>Kitasatosporales</taxon>
        <taxon>Streptomycetaceae</taxon>
        <taxon>Streptomyces</taxon>
    </lineage>
</organism>
<evidence type="ECO:0000313" key="1">
    <source>
        <dbReference type="EMBL" id="PNE38147.1"/>
    </source>
</evidence>
<keyword evidence="2" id="KW-1185">Reference proteome</keyword>
<dbReference type="EMBL" id="LJSN01000003">
    <property type="protein sequence ID" value="PNE38147.1"/>
    <property type="molecule type" value="Genomic_DNA"/>
</dbReference>
<reference evidence="2" key="1">
    <citation type="submission" date="2015-09" db="EMBL/GenBank/DDBJ databases">
        <authorList>
            <person name="Graham D.E."/>
            <person name="Mahan K.M."/>
            <person name="Klingeman D.M."/>
            <person name="Fida T."/>
            <person name="Giannone R.J."/>
            <person name="Hettich R.L."/>
            <person name="Parry R.J."/>
            <person name="Spain J.C."/>
        </authorList>
    </citation>
    <scope>NUCLEOTIDE SEQUENCE [LARGE SCALE GENOMIC DNA]</scope>
    <source>
        <strain evidence="2">JCM 4701</strain>
    </source>
</reference>
<dbReference type="Proteomes" id="UP000236047">
    <property type="component" value="Unassembled WGS sequence"/>
</dbReference>
<protein>
    <submittedName>
        <fullName evidence="1">Uncharacterized protein</fullName>
    </submittedName>
</protein>
<name>A0A2N8PAU4_STRNR</name>
<comment type="caution">
    <text evidence="1">The sequence shown here is derived from an EMBL/GenBank/DDBJ whole genome shotgun (WGS) entry which is preliminary data.</text>
</comment>
<sequence>MTEPAVTAPLRYALTTFPPVLTQAAPGRPCQGRLEITVTRDPEAVRTNTGCRGITVEVPTGNGPKALTNRPDRIDATYAAPRGRTWHIRKSTSHSDRTVFVCTPENPRHEAVFDDTATFTLILDRIPLTGSPGTVNLRITDETATGFGTYTRRGTDLPLALRRAPDGRS</sequence>
<gene>
    <name evidence="1" type="ORF">AOB60_28970</name>
</gene>
<accession>A0A2N8PAU4</accession>
<evidence type="ECO:0000313" key="2">
    <source>
        <dbReference type="Proteomes" id="UP000236047"/>
    </source>
</evidence>
<dbReference type="AlphaFoldDB" id="A0A2N8PAU4"/>
<proteinExistence type="predicted"/>
<dbReference type="RefSeq" id="WP_073444835.1">
    <property type="nucleotide sequence ID" value="NZ_LJSN01000003.1"/>
</dbReference>